<dbReference type="AlphaFoldDB" id="A0A8J9SG16"/>
<name>A0A8J9SG16_PHATR</name>
<sequence>MTRPSANTCCPGNSASCPQLEDGTKCESDLPATAPAQQQVECDSQSLILVQKNDTIRTKGLARHNFGPASSRDCIVFTSERPGNPACKMNPISVEATQPWIEFMLRKGITNVLVLLDPWELETYTEMSLENIYKQAEIKCFFEPMKEEGACDRIFQILYDAEQRGEKIVAHCTGGCGRSGRIAAGWIIYRYGVSVEEATDEVVHCAIRNSVCRKGNCYMLAEWLNAPHLNCC</sequence>
<dbReference type="SUPFAM" id="SSF52799">
    <property type="entry name" value="(Phosphotyrosine protein) phosphatases II"/>
    <property type="match status" value="1"/>
</dbReference>
<proteinExistence type="predicted"/>
<evidence type="ECO:0000313" key="5">
    <source>
        <dbReference type="EMBL" id="CAG9293646.1"/>
    </source>
</evidence>
<protein>
    <recommendedName>
        <fullName evidence="1">protein-tyrosine-phosphatase</fullName>
        <ecNumber evidence="1">3.1.3.48</ecNumber>
    </recommendedName>
</protein>
<keyword evidence="2" id="KW-0378">Hydrolase</keyword>
<dbReference type="Gene3D" id="3.90.190.10">
    <property type="entry name" value="Protein tyrosine phosphatase superfamily"/>
    <property type="match status" value="1"/>
</dbReference>
<dbReference type="GO" id="GO:0004725">
    <property type="term" value="F:protein tyrosine phosphatase activity"/>
    <property type="evidence" value="ECO:0007669"/>
    <property type="project" value="UniProtKB-EC"/>
</dbReference>
<reference evidence="5" key="1">
    <citation type="submission" date="2022-02" db="EMBL/GenBank/DDBJ databases">
        <authorList>
            <person name="Giguere J D."/>
        </authorList>
    </citation>
    <scope>NUCLEOTIDE SEQUENCE</scope>
    <source>
        <strain evidence="5">CCAP 1055/1</strain>
    </source>
</reference>
<keyword evidence="3" id="KW-0904">Protein phosphatase</keyword>
<gene>
    <name evidence="5" type="ORF">PTTT1_LOCUS52144</name>
</gene>
<organism evidence="5">
    <name type="scientific">Phaeodactylum tricornutum</name>
    <name type="common">Diatom</name>
    <dbReference type="NCBI Taxonomy" id="2850"/>
    <lineage>
        <taxon>Eukaryota</taxon>
        <taxon>Sar</taxon>
        <taxon>Stramenopiles</taxon>
        <taxon>Ochrophyta</taxon>
        <taxon>Bacillariophyta</taxon>
        <taxon>Bacillariophyceae</taxon>
        <taxon>Bacillariophycidae</taxon>
        <taxon>Naviculales</taxon>
        <taxon>Phaeodactylaceae</taxon>
        <taxon>Phaeodactylum</taxon>
    </lineage>
</organism>
<evidence type="ECO:0000256" key="1">
    <source>
        <dbReference type="ARBA" id="ARBA00013064"/>
    </source>
</evidence>
<evidence type="ECO:0000256" key="2">
    <source>
        <dbReference type="ARBA" id="ARBA00022801"/>
    </source>
</evidence>
<dbReference type="EC" id="3.1.3.48" evidence="1"/>
<feature type="domain" description="CDKN3" evidence="4">
    <location>
        <begin position="84"/>
        <end position="190"/>
    </location>
</feature>
<dbReference type="InterPro" id="IPR022778">
    <property type="entry name" value="CDKN3"/>
</dbReference>
<dbReference type="CDD" id="cd14494">
    <property type="entry name" value="PTP_DSP_cys"/>
    <property type="match status" value="1"/>
</dbReference>
<dbReference type="Proteomes" id="UP000836788">
    <property type="component" value="Chromosome 8"/>
</dbReference>
<evidence type="ECO:0000256" key="3">
    <source>
        <dbReference type="ARBA" id="ARBA00022912"/>
    </source>
</evidence>
<dbReference type="Pfam" id="PF05706">
    <property type="entry name" value="CDKN3"/>
    <property type="match status" value="1"/>
</dbReference>
<evidence type="ECO:0000259" key="4">
    <source>
        <dbReference type="Pfam" id="PF05706"/>
    </source>
</evidence>
<dbReference type="EMBL" id="OU594949">
    <property type="protein sequence ID" value="CAG9293646.1"/>
    <property type="molecule type" value="Genomic_DNA"/>
</dbReference>
<accession>A0A8J9SG16</accession>
<dbReference type="InterPro" id="IPR029021">
    <property type="entry name" value="Prot-tyrosine_phosphatase-like"/>
</dbReference>